<keyword evidence="2" id="KW-0479">Metal-binding</keyword>
<dbReference type="InterPro" id="IPR008947">
    <property type="entry name" value="PLipase_C/P1_nuclease_dom_sf"/>
</dbReference>
<dbReference type="CDD" id="cd11010">
    <property type="entry name" value="S1-P1_nuclease"/>
    <property type="match status" value="1"/>
</dbReference>
<dbReference type="GO" id="GO:0016788">
    <property type="term" value="F:hydrolase activity, acting on ester bonds"/>
    <property type="evidence" value="ECO:0007669"/>
    <property type="project" value="InterPro"/>
</dbReference>
<dbReference type="Pfam" id="PF02265">
    <property type="entry name" value="S1-P1_nuclease"/>
    <property type="match status" value="1"/>
</dbReference>
<dbReference type="AlphaFoldDB" id="A0A844SQA5"/>
<dbReference type="PANTHER" id="PTHR33146">
    <property type="entry name" value="ENDONUCLEASE 4"/>
    <property type="match status" value="1"/>
</dbReference>
<gene>
    <name evidence="8" type="ORF">GPL21_13105</name>
</gene>
<feature type="chain" id="PRO_5033059722" evidence="7">
    <location>
        <begin position="21"/>
        <end position="315"/>
    </location>
</feature>
<dbReference type="GO" id="GO:0046872">
    <property type="term" value="F:metal ion binding"/>
    <property type="evidence" value="ECO:0007669"/>
    <property type="project" value="UniProtKB-KW"/>
</dbReference>
<dbReference type="Gene3D" id="1.10.575.10">
    <property type="entry name" value="P1 Nuclease"/>
    <property type="match status" value="1"/>
</dbReference>
<evidence type="ECO:0000313" key="9">
    <source>
        <dbReference type="Proteomes" id="UP000436468"/>
    </source>
</evidence>
<evidence type="ECO:0000256" key="1">
    <source>
        <dbReference type="ARBA" id="ARBA00022722"/>
    </source>
</evidence>
<organism evidence="8 9">
    <name type="scientific">Bradyrhizobium pachyrhizi</name>
    <dbReference type="NCBI Taxonomy" id="280333"/>
    <lineage>
        <taxon>Bacteria</taxon>
        <taxon>Pseudomonadati</taxon>
        <taxon>Pseudomonadota</taxon>
        <taxon>Alphaproteobacteria</taxon>
        <taxon>Hyphomicrobiales</taxon>
        <taxon>Nitrobacteraceae</taxon>
        <taxon>Bradyrhizobium</taxon>
    </lineage>
</organism>
<name>A0A844SQA5_9BRAD</name>
<reference evidence="8 9" key="1">
    <citation type="submission" date="2019-12" db="EMBL/GenBank/DDBJ databases">
        <title>Draft genome sequences Bradyrhizobium cajani AMBPC1010, Bradyrhizobium pachyrhizi AMBPC1040 and Bradyrhizobium yuanmingense ALSPC3051, three plant growth promoting strains isolated from nodules of Cajanus cajan L. in Dominican Republic.</title>
        <authorList>
            <person name="Flores-Felix J.D."/>
            <person name="Araujo J."/>
            <person name="Diaz-Alcantara C."/>
            <person name="Gonzalez-Andres F."/>
            <person name="Velazquez E."/>
        </authorList>
    </citation>
    <scope>NUCLEOTIDE SEQUENCE [LARGE SCALE GENOMIC DNA]</scope>
    <source>
        <strain evidence="8 9">1040</strain>
    </source>
</reference>
<evidence type="ECO:0000256" key="3">
    <source>
        <dbReference type="ARBA" id="ARBA00022759"/>
    </source>
</evidence>
<sequence length="315" mass="33883">MRILAVLFFVLMGFASPAYAWWDMGHMEVAAIAYGRLDDALRPKVDALIKQHPAYPLWIKGLEGLPDSDKAQAAFVHAATWADDIKGILSCKVSHAPGCYDYDKVTDGTAAQNVGTSDHIVHDYWHYYDIPFSPDGEKTDPAPAVNALTQIRLLKAALSDHNSTDDLKCYDLVWLLHLVGDAHQPLHAVSRFTHQLKGDQGGNAELVNVGGVQPSKLHFVWDGILGDRGTAAAAIGAASLLPAADPTLAKIGDPEMWFKESAALAQQYAYGTAVGPDKGPYDLDAAYLSKAKSVAESQVALAGQRLANLINAALK</sequence>
<dbReference type="GO" id="GO:0004519">
    <property type="term" value="F:endonuclease activity"/>
    <property type="evidence" value="ECO:0007669"/>
    <property type="project" value="UniProtKB-KW"/>
</dbReference>
<keyword evidence="9" id="KW-1185">Reference proteome</keyword>
<feature type="signal peptide" evidence="7">
    <location>
        <begin position="1"/>
        <end position="20"/>
    </location>
</feature>
<dbReference type="SUPFAM" id="SSF48537">
    <property type="entry name" value="Phospholipase C/P1 nuclease"/>
    <property type="match status" value="1"/>
</dbReference>
<dbReference type="RefSeq" id="WP_157343554.1">
    <property type="nucleotide sequence ID" value="NZ_WQNF01000007.1"/>
</dbReference>
<evidence type="ECO:0000256" key="4">
    <source>
        <dbReference type="ARBA" id="ARBA00022801"/>
    </source>
</evidence>
<dbReference type="Proteomes" id="UP000436468">
    <property type="component" value="Unassembled WGS sequence"/>
</dbReference>
<keyword evidence="7" id="KW-0732">Signal</keyword>
<keyword evidence="6" id="KW-0325">Glycoprotein</keyword>
<evidence type="ECO:0000256" key="2">
    <source>
        <dbReference type="ARBA" id="ARBA00022723"/>
    </source>
</evidence>
<evidence type="ECO:0000256" key="6">
    <source>
        <dbReference type="ARBA" id="ARBA00023180"/>
    </source>
</evidence>
<dbReference type="InterPro" id="IPR003154">
    <property type="entry name" value="S1/P1nuclease"/>
</dbReference>
<comment type="caution">
    <text evidence="8">The sequence shown here is derived from an EMBL/GenBank/DDBJ whole genome shotgun (WGS) entry which is preliminary data.</text>
</comment>
<dbReference type="EMBL" id="WQNF01000007">
    <property type="protein sequence ID" value="MVT66044.1"/>
    <property type="molecule type" value="Genomic_DNA"/>
</dbReference>
<dbReference type="GO" id="GO:0006308">
    <property type="term" value="P:DNA catabolic process"/>
    <property type="evidence" value="ECO:0007669"/>
    <property type="project" value="InterPro"/>
</dbReference>
<proteinExistence type="predicted"/>
<evidence type="ECO:0000313" key="8">
    <source>
        <dbReference type="EMBL" id="MVT66044.1"/>
    </source>
</evidence>
<evidence type="ECO:0000256" key="5">
    <source>
        <dbReference type="ARBA" id="ARBA00023157"/>
    </source>
</evidence>
<dbReference type="GO" id="GO:0003676">
    <property type="term" value="F:nucleic acid binding"/>
    <property type="evidence" value="ECO:0007669"/>
    <property type="project" value="InterPro"/>
</dbReference>
<accession>A0A844SQA5</accession>
<evidence type="ECO:0000256" key="7">
    <source>
        <dbReference type="SAM" id="SignalP"/>
    </source>
</evidence>
<keyword evidence="5" id="KW-1015">Disulfide bond</keyword>
<dbReference type="PANTHER" id="PTHR33146:SF10">
    <property type="entry name" value="STRAND-SPECIFIC NUCLEASE, PUTATIVE-RELATED"/>
    <property type="match status" value="1"/>
</dbReference>
<keyword evidence="4" id="KW-0378">Hydrolase</keyword>
<keyword evidence="3" id="KW-0255">Endonuclease</keyword>
<keyword evidence="1" id="KW-0540">Nuclease</keyword>
<protein>
    <submittedName>
        <fullName evidence="8">S1/P1 nuclease</fullName>
    </submittedName>
</protein>